<dbReference type="GO" id="GO:0016787">
    <property type="term" value="F:hydrolase activity"/>
    <property type="evidence" value="ECO:0007669"/>
    <property type="project" value="UniProtKB-KW"/>
</dbReference>
<dbReference type="AlphaFoldDB" id="A0AAW8RFG5"/>
<gene>
    <name evidence="5" type="ORF">MX635_11185</name>
</gene>
<dbReference type="PANTHER" id="PTHR12302:SF3">
    <property type="entry name" value="SERINE_THREONINE-PROTEIN KINASE 31"/>
    <property type="match status" value="1"/>
</dbReference>
<evidence type="ECO:0000256" key="3">
    <source>
        <dbReference type="ARBA" id="ARBA00022801"/>
    </source>
</evidence>
<keyword evidence="1" id="KW-0540">Nuclease</keyword>
<dbReference type="SUPFAM" id="SSF50199">
    <property type="entry name" value="Staphylococcal nuclease"/>
    <property type="match status" value="1"/>
</dbReference>
<dbReference type="Proteomes" id="UP001249945">
    <property type="component" value="Unassembled WGS sequence"/>
</dbReference>
<dbReference type="PANTHER" id="PTHR12302">
    <property type="entry name" value="EBNA2 BINDING PROTEIN P100"/>
    <property type="match status" value="1"/>
</dbReference>
<feature type="domain" description="TNase-like" evidence="4">
    <location>
        <begin position="63"/>
        <end position="197"/>
    </location>
</feature>
<evidence type="ECO:0000313" key="6">
    <source>
        <dbReference type="Proteomes" id="UP001249945"/>
    </source>
</evidence>
<evidence type="ECO:0000259" key="4">
    <source>
        <dbReference type="PROSITE" id="PS50830"/>
    </source>
</evidence>
<evidence type="ECO:0000256" key="2">
    <source>
        <dbReference type="ARBA" id="ARBA00022759"/>
    </source>
</evidence>
<dbReference type="InterPro" id="IPR016071">
    <property type="entry name" value="Staphylococal_nuclease_OB-fold"/>
</dbReference>
<dbReference type="PROSITE" id="PS50830">
    <property type="entry name" value="TNASE_3"/>
    <property type="match status" value="1"/>
</dbReference>
<comment type="caution">
    <text evidence="5">The sequence shown here is derived from an EMBL/GenBank/DDBJ whole genome shotgun (WGS) entry which is preliminary data.</text>
</comment>
<dbReference type="GO" id="GO:0004519">
    <property type="term" value="F:endonuclease activity"/>
    <property type="evidence" value="ECO:0007669"/>
    <property type="project" value="UniProtKB-KW"/>
</dbReference>
<accession>A0AAW8RFG5</accession>
<dbReference type="RefSeq" id="WP_311780779.1">
    <property type="nucleotide sequence ID" value="NZ_JALRMQ010000008.1"/>
</dbReference>
<dbReference type="InterPro" id="IPR035437">
    <property type="entry name" value="SNase_OB-fold_sf"/>
</dbReference>
<keyword evidence="3" id="KW-0378">Hydrolase</keyword>
<name>A0AAW8RFG5_CARDV</name>
<reference evidence="5" key="1">
    <citation type="submission" date="2022-04" db="EMBL/GenBank/DDBJ databases">
        <title>Draft genome sequences of lactic acid bacteria (LAB) strains involved in meat spoilage.</title>
        <authorList>
            <person name="Palevich N."/>
        </authorList>
    </citation>
    <scope>NUCLEOTIDE SEQUENCE</scope>
    <source>
        <strain evidence="5">9-14</strain>
    </source>
</reference>
<dbReference type="Pfam" id="PF00565">
    <property type="entry name" value="SNase"/>
    <property type="match status" value="1"/>
</dbReference>
<dbReference type="EMBL" id="JALRMR010000014">
    <property type="protein sequence ID" value="MDT1974958.1"/>
    <property type="molecule type" value="Genomic_DNA"/>
</dbReference>
<evidence type="ECO:0000256" key="1">
    <source>
        <dbReference type="ARBA" id="ARBA00022722"/>
    </source>
</evidence>
<evidence type="ECO:0000313" key="5">
    <source>
        <dbReference type="EMBL" id="MDT1974958.1"/>
    </source>
</evidence>
<keyword evidence="2" id="KW-0255">Endonuclease</keyword>
<proteinExistence type="predicted"/>
<dbReference type="SMART" id="SM00318">
    <property type="entry name" value="SNc"/>
    <property type="match status" value="1"/>
</dbReference>
<dbReference type="Gene3D" id="2.40.50.90">
    <property type="match status" value="1"/>
</dbReference>
<dbReference type="CDD" id="cd00175">
    <property type="entry name" value="SNc"/>
    <property type="match status" value="1"/>
</dbReference>
<sequence length="209" mass="23906">MRQILRNKKSYFKEMTILLSMVVIIRSLYFPLVKSEGKESSLATTSSYQTFNGKNFNILPKNKRIPVYFMKKIDGDTFRVLLNDKEINVRLLLVDTPESVKQGVAVQPFAIEGGQYTEKKLVNAEKIEIEFDKGKRTDHYGRALCYVYLDGTLLQESLVKEGLARVAYVYKPSTSQLKTLRRAEKSAKKTKKGIWSIPGYVTTKGFNQT</sequence>
<protein>
    <submittedName>
        <fullName evidence="5">Thermonuclease family protein</fullName>
    </submittedName>
</protein>
<organism evidence="5 6">
    <name type="scientific">Carnobacterium divergens</name>
    <name type="common">Lactobacillus divergens</name>
    <dbReference type="NCBI Taxonomy" id="2748"/>
    <lineage>
        <taxon>Bacteria</taxon>
        <taxon>Bacillati</taxon>
        <taxon>Bacillota</taxon>
        <taxon>Bacilli</taxon>
        <taxon>Lactobacillales</taxon>
        <taxon>Carnobacteriaceae</taxon>
        <taxon>Carnobacterium</taxon>
    </lineage>
</organism>